<dbReference type="EMBL" id="JAJJMM010000001">
    <property type="protein sequence ID" value="MCC9063754.1"/>
    <property type="molecule type" value="Genomic_DNA"/>
</dbReference>
<dbReference type="InterPro" id="IPR011202">
    <property type="entry name" value="UCP014677"/>
</dbReference>
<organism evidence="1 2">
    <name type="scientific">Flavobacterium piscisymbiosum</name>
    <dbReference type="NCBI Taxonomy" id="2893753"/>
    <lineage>
        <taxon>Bacteria</taxon>
        <taxon>Pseudomonadati</taxon>
        <taxon>Bacteroidota</taxon>
        <taxon>Flavobacteriia</taxon>
        <taxon>Flavobacteriales</taxon>
        <taxon>Flavobacteriaceae</taxon>
        <taxon>Flavobacterium</taxon>
    </lineage>
</organism>
<accession>A0ABS8ME77</accession>
<dbReference type="RefSeq" id="WP_230036167.1">
    <property type="nucleotide sequence ID" value="NZ_JAJJMM010000001.1"/>
</dbReference>
<name>A0ABS8ME77_9FLAO</name>
<evidence type="ECO:0000313" key="2">
    <source>
        <dbReference type="Proteomes" id="UP001430679"/>
    </source>
</evidence>
<proteinExistence type="predicted"/>
<comment type="caution">
    <text evidence="1">The sequence shown here is derived from an EMBL/GenBank/DDBJ whole genome shotgun (WGS) entry which is preliminary data.</text>
</comment>
<reference evidence="1" key="1">
    <citation type="submission" date="2021-11" db="EMBL/GenBank/DDBJ databases">
        <title>Description of novel Flavobacterium species.</title>
        <authorList>
            <person name="Saticioglu I.B."/>
            <person name="Ay H."/>
            <person name="Altun S."/>
            <person name="Duman M."/>
        </authorList>
    </citation>
    <scope>NUCLEOTIDE SEQUENCE</scope>
    <source>
        <strain evidence="1">F-30</strain>
    </source>
</reference>
<protein>
    <submittedName>
        <fullName evidence="1">SIR2 family protein</fullName>
    </submittedName>
</protein>
<dbReference type="Pfam" id="PF13289">
    <property type="entry name" value="SIR2_2"/>
    <property type="match status" value="1"/>
</dbReference>
<dbReference type="PIRSF" id="PIRSF014677">
    <property type="entry name" value="UCP014677"/>
    <property type="match status" value="1"/>
</dbReference>
<sequence length="466" mass="53736">MGWLLSKIALELTGNPEYYLDVKSHCHTNSTFDYLKIANIIEEKFNSTLQEDRNGKFKHINDVFYEKMKNSISISRFKIYIAELFSKIEFRDEMLEELKDLKKIRKNIGSVITTNYDGLIENIFEFTKLIGNNILLSNPYGSVYKIHGCFENPEKIIITNNDYEAFDNKFELIRAQLLSLFIHNPIVFLGYSVGDENIKKILKTIFSYVEPNSELATKIKNNFLLVEYGKDIDDLTISEHDIVLEGDLTIRINKIKTDDFSSIYNSISDLQLPVSALDIRKVQNIVKEMYAGGDIKVSITEDLDTLKNGEKILAIGSQKTISYHFETGAELLSNYFNVIDESNIQILNLIDKFKIQATQYFPVFGFHKINSGFETADKLKKQQVNNINLCMKNMPVSCKVMHGSIDGIMEDEHIPPSSKMNALMWSTFQDNINLDEIEQFLREKMSTTSTDYRKLLSVYDLKKYNN</sequence>
<keyword evidence="2" id="KW-1185">Reference proteome</keyword>
<gene>
    <name evidence="1" type="ORF">LNP81_12230</name>
</gene>
<dbReference type="Proteomes" id="UP001430679">
    <property type="component" value="Unassembled WGS sequence"/>
</dbReference>
<evidence type="ECO:0000313" key="1">
    <source>
        <dbReference type="EMBL" id="MCC9063754.1"/>
    </source>
</evidence>